<sequence>MIKMDSGEDNVERKFLPIDTNSNDAQELRSVLGMLSLEDSIITWGMRNVRHWVLKDNQLVSKNIIFDGTNRRWTVSNVESFDDKIHLVISTFQAGYSKIIVWNVANSTMCHKVCVSNPYDDVLIPISSSLLILHRSKECDVIHLKKSKREYITYDVSDFKNFHIMKVLKDCKDHIVTLNRNENVISIWKVTKKCCRRVSSYRSKHLEECRSIECISKSVLLLTCLDSKLFLKLSSNNHIYSENLVPQFYYSQILTNFSNSVILFIRNIDNIETYLLINVDNNTSESVISAPYGTEHNKCQCVYIKSTHTILVLTYDSFTLYKYTLPDRMIINIKYAEIRKNSRLLSQAIRTHSSPFQYLPIEICIKIISITSDHIGGATARRLAEKFFCKPNV</sequence>
<dbReference type="EMBL" id="HBUF01212821">
    <property type="protein sequence ID" value="CAG6666079.1"/>
    <property type="molecule type" value="Transcribed_RNA"/>
</dbReference>
<reference evidence="1" key="1">
    <citation type="submission" date="2021-05" db="EMBL/GenBank/DDBJ databases">
        <authorList>
            <person name="Alioto T."/>
            <person name="Alioto T."/>
            <person name="Gomez Garrido J."/>
        </authorList>
    </citation>
    <scope>NUCLEOTIDE SEQUENCE</scope>
</reference>
<name>A0A8D8WPZ2_9HEMI</name>
<accession>A0A8D8WPZ2</accession>
<organism evidence="1">
    <name type="scientific">Cacopsylla melanoneura</name>
    <dbReference type="NCBI Taxonomy" id="428564"/>
    <lineage>
        <taxon>Eukaryota</taxon>
        <taxon>Metazoa</taxon>
        <taxon>Ecdysozoa</taxon>
        <taxon>Arthropoda</taxon>
        <taxon>Hexapoda</taxon>
        <taxon>Insecta</taxon>
        <taxon>Pterygota</taxon>
        <taxon>Neoptera</taxon>
        <taxon>Paraneoptera</taxon>
        <taxon>Hemiptera</taxon>
        <taxon>Sternorrhyncha</taxon>
        <taxon>Psylloidea</taxon>
        <taxon>Psyllidae</taxon>
        <taxon>Psyllinae</taxon>
        <taxon>Cacopsylla</taxon>
    </lineage>
</organism>
<protein>
    <submittedName>
        <fullName evidence="1">Uncharacterized protein</fullName>
    </submittedName>
</protein>
<dbReference type="AlphaFoldDB" id="A0A8D8WPZ2"/>
<proteinExistence type="predicted"/>
<evidence type="ECO:0000313" key="1">
    <source>
        <dbReference type="EMBL" id="CAG6666079.1"/>
    </source>
</evidence>